<feature type="region of interest" description="Disordered" evidence="1">
    <location>
        <begin position="62"/>
        <end position="87"/>
    </location>
</feature>
<dbReference type="AlphaFoldDB" id="A0A9P7U2I5"/>
<feature type="domain" description="Myb-like" evidence="2">
    <location>
        <begin position="78"/>
        <end position="127"/>
    </location>
</feature>
<dbReference type="EMBL" id="SRRH01000967">
    <property type="protein sequence ID" value="KAG6284136.1"/>
    <property type="molecule type" value="Genomic_DNA"/>
</dbReference>
<proteinExistence type="predicted"/>
<protein>
    <recommendedName>
        <fullName evidence="2">Myb-like domain-containing protein</fullName>
    </recommendedName>
</protein>
<evidence type="ECO:0000313" key="3">
    <source>
        <dbReference type="EMBL" id="KAG6284136.1"/>
    </source>
</evidence>
<evidence type="ECO:0000256" key="1">
    <source>
        <dbReference type="SAM" id="MobiDB-lite"/>
    </source>
</evidence>
<dbReference type="PROSITE" id="PS50090">
    <property type="entry name" value="MYB_LIKE"/>
    <property type="match status" value="1"/>
</dbReference>
<dbReference type="InterPro" id="IPR001005">
    <property type="entry name" value="SANT/Myb"/>
</dbReference>
<evidence type="ECO:0000313" key="4">
    <source>
        <dbReference type="Proteomes" id="UP000707071"/>
    </source>
</evidence>
<feature type="compositionally biased region" description="Low complexity" evidence="1">
    <location>
        <begin position="70"/>
        <end position="82"/>
    </location>
</feature>
<dbReference type="CDD" id="cd00167">
    <property type="entry name" value="SANT"/>
    <property type="match status" value="1"/>
</dbReference>
<organism evidence="3 4">
    <name type="scientific">Claviceps aff. purpurea</name>
    <dbReference type="NCBI Taxonomy" id="1967640"/>
    <lineage>
        <taxon>Eukaryota</taxon>
        <taxon>Fungi</taxon>
        <taxon>Dikarya</taxon>
        <taxon>Ascomycota</taxon>
        <taxon>Pezizomycotina</taxon>
        <taxon>Sordariomycetes</taxon>
        <taxon>Hypocreomycetidae</taxon>
        <taxon>Hypocreales</taxon>
        <taxon>Clavicipitaceae</taxon>
        <taxon>Claviceps</taxon>
    </lineage>
</organism>
<feature type="region of interest" description="Disordered" evidence="1">
    <location>
        <begin position="208"/>
        <end position="230"/>
    </location>
</feature>
<evidence type="ECO:0000259" key="2">
    <source>
        <dbReference type="PROSITE" id="PS50090"/>
    </source>
</evidence>
<gene>
    <name evidence="3" type="ORF">E4U09_008241</name>
</gene>
<comment type="caution">
    <text evidence="3">The sequence shown here is derived from an EMBL/GenBank/DDBJ whole genome shotgun (WGS) entry which is preliminary data.</text>
</comment>
<name>A0A9P7U2I5_9HYPO</name>
<reference evidence="3 4" key="1">
    <citation type="journal article" date="2020" name="bioRxiv">
        <title>Whole genome comparisons of ergot fungi reveals the divergence and evolution of species within the genus Claviceps are the result of varying mechanisms driving genome evolution and host range expansion.</title>
        <authorList>
            <person name="Wyka S.A."/>
            <person name="Mondo S.J."/>
            <person name="Liu M."/>
            <person name="Dettman J."/>
            <person name="Nalam V."/>
            <person name="Broders K.D."/>
        </authorList>
    </citation>
    <scope>NUCLEOTIDE SEQUENCE [LARGE SCALE GENOMIC DNA]</scope>
    <source>
        <strain evidence="3 4">Clav52</strain>
    </source>
</reference>
<accession>A0A9P7U2I5</accession>
<sequence>MLVREQSDMWAQIAAELAAPCSEVEWIHWYLGKIQMEKRGSDDSFSTIRFDLSPPQVDDARLQARRQHQDQQQQQQQQQQRANSEWSGHEETSLFAYRRSGMLWEDISKLLSGRTVISCQAYFYRQTATGPAWSQERKNKLCKLYDSLKPSMWAKIGEELKVRWEVAEDMHWRLGAAEMAERAGVPLSTQATSRLAPLEHDIDNAEVHQHRDQEDDELSRHYHPIHPPLSQTEPALMAHEAWPGTSVTLPCFADFAAGVELPF</sequence>
<keyword evidence="4" id="KW-1185">Reference proteome</keyword>
<dbReference type="Proteomes" id="UP000707071">
    <property type="component" value="Unassembled WGS sequence"/>
</dbReference>